<keyword evidence="1" id="KW-0175">Coiled coil</keyword>
<evidence type="ECO:0000256" key="1">
    <source>
        <dbReference type="SAM" id="Coils"/>
    </source>
</evidence>
<feature type="region of interest" description="Disordered" evidence="2">
    <location>
        <begin position="1"/>
        <end position="36"/>
    </location>
</feature>
<evidence type="ECO:0000256" key="2">
    <source>
        <dbReference type="SAM" id="MobiDB-lite"/>
    </source>
</evidence>
<reference evidence="3" key="1">
    <citation type="submission" date="2023-04" db="EMBL/GenBank/DDBJ databases">
        <title>Phytophthora lilii NBRC 32176.</title>
        <authorList>
            <person name="Ichikawa N."/>
            <person name="Sato H."/>
            <person name="Tonouchi N."/>
        </authorList>
    </citation>
    <scope>NUCLEOTIDE SEQUENCE</scope>
    <source>
        <strain evidence="3">NBRC 32176</strain>
    </source>
</reference>
<organism evidence="3 4">
    <name type="scientific">Phytophthora lilii</name>
    <dbReference type="NCBI Taxonomy" id="2077276"/>
    <lineage>
        <taxon>Eukaryota</taxon>
        <taxon>Sar</taxon>
        <taxon>Stramenopiles</taxon>
        <taxon>Oomycota</taxon>
        <taxon>Peronosporomycetes</taxon>
        <taxon>Peronosporales</taxon>
        <taxon>Peronosporaceae</taxon>
        <taxon>Phytophthora</taxon>
    </lineage>
</organism>
<proteinExistence type="predicted"/>
<protein>
    <submittedName>
        <fullName evidence="3">Unnamed protein product</fullName>
    </submittedName>
</protein>
<accession>A0A9W6XCM1</accession>
<feature type="coiled-coil region" evidence="1">
    <location>
        <begin position="95"/>
        <end position="209"/>
    </location>
</feature>
<dbReference type="Proteomes" id="UP001165083">
    <property type="component" value="Unassembled WGS sequence"/>
</dbReference>
<gene>
    <name evidence="3" type="ORF">Plil01_001519900</name>
</gene>
<keyword evidence="4" id="KW-1185">Reference proteome</keyword>
<evidence type="ECO:0000313" key="4">
    <source>
        <dbReference type="Proteomes" id="UP001165083"/>
    </source>
</evidence>
<evidence type="ECO:0000313" key="3">
    <source>
        <dbReference type="EMBL" id="GMF35803.1"/>
    </source>
</evidence>
<dbReference type="EMBL" id="BSXW01001321">
    <property type="protein sequence ID" value="GMF35803.1"/>
    <property type="molecule type" value="Genomic_DNA"/>
</dbReference>
<dbReference type="OrthoDB" id="73750at2759"/>
<comment type="caution">
    <text evidence="3">The sequence shown here is derived from an EMBL/GenBank/DDBJ whole genome shotgun (WGS) entry which is preliminary data.</text>
</comment>
<dbReference type="AlphaFoldDB" id="A0A9W6XCM1"/>
<name>A0A9W6XCM1_9STRA</name>
<sequence>MKHFEVSGAKFPRTNSKGDIKSVDDNDSSCCSSEKSVSGLIYEPNSDYRRHSLDKETNRNAVEIMKAGIPNSMLESSTVSSSSGLGEIQQSVRRLRAQRTHVERLTQRNEELEHQLAEQKAENETLQREVFTLRGTEAENVAYLQSVKMLEQRARGLEESYNAKKVELKTLTEKLGCVERERDQLQHEVQTARQDYEEYTRALRNKQKKLLQRIDHLEHSHGVRTDEQKRLECHWKHKMKTAARASLQIVDTLQQQLETSTSKIDKLNTEVHELENQVQTLLATTVRQTTVIEECDRVLSETKAQQHRTQQMYEEQLQLFSEVSAKTQRLEVQIASLKQSKGSEIIELENKVVQLESKLFRRKDQARLVKEALREKEKEIETMQRAYVTRDSNHLHLDKVVHFNSV</sequence>
<feature type="coiled-coil region" evidence="1">
    <location>
        <begin position="338"/>
        <end position="386"/>
    </location>
</feature>
<feature type="coiled-coil region" evidence="1">
    <location>
        <begin position="250"/>
        <end position="284"/>
    </location>
</feature>